<feature type="domain" description="tRNA-guanine(15) transglycosylase-like" evidence="8">
    <location>
        <begin position="20"/>
        <end position="376"/>
    </location>
</feature>
<feature type="binding site" evidence="7">
    <location>
        <position position="343"/>
    </location>
    <ligand>
        <name>Zn(2+)</name>
        <dbReference type="ChEBI" id="CHEBI:29105"/>
    </ligand>
</feature>
<dbReference type="NCBIfam" id="TIGR00449">
    <property type="entry name" value="tgt_general"/>
    <property type="match status" value="1"/>
</dbReference>
<dbReference type="InterPro" id="IPR002616">
    <property type="entry name" value="tRNA_ribo_trans-like"/>
</dbReference>
<keyword evidence="4 7" id="KW-0819">tRNA processing</keyword>
<feature type="region of interest" description="RNA binding; important for wobble base 34 recognition" evidence="7">
    <location>
        <begin position="279"/>
        <end position="283"/>
    </location>
</feature>
<evidence type="ECO:0000259" key="8">
    <source>
        <dbReference type="Pfam" id="PF01702"/>
    </source>
</evidence>
<evidence type="ECO:0000256" key="4">
    <source>
        <dbReference type="ARBA" id="ARBA00022694"/>
    </source>
</evidence>
<dbReference type="AlphaFoldDB" id="A0A1S7LR77"/>
<organism evidence="10">
    <name type="scientific">Magnetococcus massalia (strain MO-1)</name>
    <dbReference type="NCBI Taxonomy" id="451514"/>
    <lineage>
        <taxon>Bacteria</taxon>
        <taxon>Pseudomonadati</taxon>
        <taxon>Pseudomonadota</taxon>
        <taxon>Magnetococcia</taxon>
        <taxon>Magnetococcales</taxon>
        <taxon>Magnetococcaceae</taxon>
        <taxon>Magnetococcus</taxon>
    </lineage>
</organism>
<feature type="binding site" evidence="7">
    <location>
        <begin position="99"/>
        <end position="103"/>
    </location>
    <ligand>
        <name>substrate</name>
    </ligand>
</feature>
<gene>
    <name evidence="7 10" type="primary">tgt</name>
    <name evidence="9" type="ORF">MAGMO_4115</name>
    <name evidence="10" type="ORF">MAGMO_p10012</name>
</gene>
<keyword evidence="7" id="KW-0862">Zinc</keyword>
<dbReference type="PANTHER" id="PTHR46499:SF1">
    <property type="entry name" value="QUEUINE TRNA-RIBOSYLTRANSFERASE"/>
    <property type="match status" value="1"/>
</dbReference>
<dbReference type="GO" id="GO:0005829">
    <property type="term" value="C:cytosol"/>
    <property type="evidence" value="ECO:0007669"/>
    <property type="project" value="TreeGrafter"/>
</dbReference>
<dbReference type="PANTHER" id="PTHR46499">
    <property type="entry name" value="QUEUINE TRNA-RIBOSYLTRANSFERASE"/>
    <property type="match status" value="1"/>
</dbReference>
<dbReference type="RefSeq" id="WP_176704640.1">
    <property type="nucleotide sequence ID" value="NZ_LO017728.1"/>
</dbReference>
<evidence type="ECO:0000313" key="9">
    <source>
        <dbReference type="EMBL" id="CRH08243.1"/>
    </source>
</evidence>
<feature type="binding site" evidence="7">
    <location>
        <position position="153"/>
    </location>
    <ligand>
        <name>substrate</name>
    </ligand>
</feature>
<comment type="cofactor">
    <cofactor evidence="7">
        <name>Zn(2+)</name>
        <dbReference type="ChEBI" id="CHEBI:29105"/>
    </cofactor>
    <text evidence="7">Binds 1 zinc ion per subunit.</text>
</comment>
<comment type="pathway">
    <text evidence="1 7">tRNA modification; tRNA-queuosine biosynthesis.</text>
</comment>
<comment type="similarity">
    <text evidence="7">Belongs to the queuine tRNA-ribosyltransferase family.</text>
</comment>
<evidence type="ECO:0000256" key="1">
    <source>
        <dbReference type="ARBA" id="ARBA00004691"/>
    </source>
</evidence>
<dbReference type="GO" id="GO:0046872">
    <property type="term" value="F:metal ion binding"/>
    <property type="evidence" value="ECO:0007669"/>
    <property type="project" value="UniProtKB-KW"/>
</dbReference>
<comment type="subunit">
    <text evidence="7">Homodimer. Within each dimer, one monomer is responsible for RNA recognition and catalysis, while the other monomer binds to the replacement base PreQ1.</text>
</comment>
<dbReference type="GO" id="GO:0008616">
    <property type="term" value="P:tRNA queuosine(34) biosynthetic process"/>
    <property type="evidence" value="ECO:0007669"/>
    <property type="project" value="UniProtKB-UniRule"/>
</dbReference>
<evidence type="ECO:0000256" key="2">
    <source>
        <dbReference type="ARBA" id="ARBA00022676"/>
    </source>
</evidence>
<sequence>MCTADLSQPFRFEHLSTDPSGARRGRFVTPRGAVETPAFMPVGTAGTVKAMTPEEVKGLGAQIILGNTYHLYLRPGHERMRRLGGLHKFMNWSGPILTDSGGYQVFSLGELRKITEEGVTFNSHIDGSKHFIGAEESIAIQEALGADIMMQFDECPPYPAEKEYVKNSLDLTIRWGQRSIDAKTPDTPGRALFGIVQGGMYEDLRKESAEKTIALGFDGYALGGLSVGEPKELMQEVLSYAPAFLPEDKPRYLMGVGKPADLVMAVEQGIDMFDCVLPTRNARNGQLLTRYGALNIKQARFRDEVGPVDPSCPCDCCQQYDRAYLHHLFRANEILGMRLMTLHNLTYYQTLMREMREAIEVNGFAAFKTKFLEDQQAGV</sequence>
<reference evidence="10" key="1">
    <citation type="submission" date="2015-04" db="EMBL/GenBank/DDBJ databases">
        <authorList>
            <person name="Syromyatnikov M.Y."/>
            <person name="Popov V.N."/>
        </authorList>
    </citation>
    <scope>NUCLEOTIDE SEQUENCE</scope>
    <source>
        <strain evidence="10">MO-1</strain>
        <plasmid evidence="10">MAGMO_p1</plasmid>
    </source>
</reference>
<accession>A0A1S7LR77</accession>
<comment type="function">
    <text evidence="7">Catalyzes the base-exchange of a guanine (G) residue with the queuine precursor 7-aminomethyl-7-deazaguanine (PreQ1) at position 34 (anticodon wobble position) in tRNAs with GU(N) anticodons (tRNA-Asp, -Asn, -His and -Tyr). Catalysis occurs through a double-displacement mechanism. The nucleophile active site attacks the C1' of nucleotide 34 to detach the guanine base from the RNA, forming a covalent enzyme-RNA intermediate. The proton acceptor active site deprotonates the incoming PreQ1, allowing a nucleophilic attack on the C1' of the ribose to form the product. After dissociation, two additional enzymatic reactions on the tRNA convert PreQ1 to queuine (Q), resulting in the hypermodified nucleoside queuosine (7-(((4,5-cis-dihydroxy-2-cyclopenten-1-yl)amino)methyl)-7-deazaguanosine).</text>
</comment>
<dbReference type="EMBL" id="LO017727">
    <property type="protein sequence ID" value="CRH08243.1"/>
    <property type="molecule type" value="Genomic_DNA"/>
</dbReference>
<dbReference type="SUPFAM" id="SSF51713">
    <property type="entry name" value="tRNA-guanine transglycosylase"/>
    <property type="match status" value="1"/>
</dbReference>
<dbReference type="NCBIfam" id="TIGR00430">
    <property type="entry name" value="Q_tRNA_tgt"/>
    <property type="match status" value="1"/>
</dbReference>
<dbReference type="HAMAP" id="MF_00168">
    <property type="entry name" value="Q_tRNA_Tgt"/>
    <property type="match status" value="1"/>
</dbReference>
<protein>
    <recommendedName>
        <fullName evidence="7">Queuine tRNA-ribosyltransferase</fullName>
        <ecNumber evidence="7">2.4.2.29</ecNumber>
    </recommendedName>
    <alternativeName>
        <fullName evidence="7">Guanine insertion enzyme</fullName>
    </alternativeName>
    <alternativeName>
        <fullName evidence="7">tRNA-guanine transglycosylase</fullName>
    </alternativeName>
</protein>
<evidence type="ECO:0000313" key="10">
    <source>
        <dbReference type="EMBL" id="CRH08311.1"/>
    </source>
</evidence>
<feature type="binding site" evidence="7">
    <location>
        <position position="197"/>
    </location>
    <ligand>
        <name>substrate</name>
    </ligand>
</feature>
<feature type="active site" description="Proton acceptor" evidence="7">
    <location>
        <position position="99"/>
    </location>
</feature>
<feature type="binding site" evidence="7">
    <location>
        <position position="224"/>
    </location>
    <ligand>
        <name>substrate</name>
    </ligand>
</feature>
<feature type="active site" description="Nucleophile" evidence="7">
    <location>
        <position position="274"/>
    </location>
</feature>
<evidence type="ECO:0000256" key="5">
    <source>
        <dbReference type="ARBA" id="ARBA00022785"/>
    </source>
</evidence>
<dbReference type="UniPathway" id="UPA00392"/>
<keyword evidence="2 7" id="KW-0328">Glycosyltransferase</keyword>
<dbReference type="InterPro" id="IPR050076">
    <property type="entry name" value="ArchSynthase1/Queuine_TRR"/>
</dbReference>
<keyword evidence="3 7" id="KW-0808">Transferase</keyword>
<keyword evidence="7" id="KW-0479">Metal-binding</keyword>
<evidence type="ECO:0000256" key="7">
    <source>
        <dbReference type="HAMAP-Rule" id="MF_00168"/>
    </source>
</evidence>
<dbReference type="Gene3D" id="3.20.20.105">
    <property type="entry name" value="Queuine tRNA-ribosyltransferase-like"/>
    <property type="match status" value="1"/>
</dbReference>
<proteinExistence type="inferred from homology"/>
<dbReference type="GO" id="GO:0008479">
    <property type="term" value="F:tRNA-guanosine(34) queuine transglycosylase activity"/>
    <property type="evidence" value="ECO:0007669"/>
    <property type="project" value="UniProtKB-UniRule"/>
</dbReference>
<dbReference type="EC" id="2.4.2.29" evidence="7"/>
<feature type="binding site" evidence="7">
    <location>
        <position position="312"/>
    </location>
    <ligand>
        <name>Zn(2+)</name>
        <dbReference type="ChEBI" id="CHEBI:29105"/>
    </ligand>
</feature>
<dbReference type="EMBL" id="LO017728">
    <property type="protein sequence ID" value="CRH08311.1"/>
    <property type="molecule type" value="Genomic_DNA"/>
</dbReference>
<evidence type="ECO:0000256" key="6">
    <source>
        <dbReference type="ARBA" id="ARBA00050112"/>
    </source>
</evidence>
<keyword evidence="5 7" id="KW-0671">Queuosine biosynthesis</keyword>
<feature type="binding site" evidence="7">
    <location>
        <position position="317"/>
    </location>
    <ligand>
        <name>Zn(2+)</name>
        <dbReference type="ChEBI" id="CHEBI:29105"/>
    </ligand>
</feature>
<dbReference type="Pfam" id="PF01702">
    <property type="entry name" value="TGT"/>
    <property type="match status" value="1"/>
</dbReference>
<geneLocation type="plasmid" evidence="10">
    <name>MAGMO_p1</name>
</geneLocation>
<name>A0A1S7LR77_MAGMO</name>
<dbReference type="InterPro" id="IPR036511">
    <property type="entry name" value="TGT-like_sf"/>
</dbReference>
<feature type="region of interest" description="RNA binding" evidence="7">
    <location>
        <begin position="255"/>
        <end position="261"/>
    </location>
</feature>
<keyword evidence="10" id="KW-0614">Plasmid</keyword>
<comment type="catalytic activity">
    <reaction evidence="6 7">
        <text>7-aminomethyl-7-carbaguanine + guanosine(34) in tRNA = 7-aminomethyl-7-carbaguanosine(34) in tRNA + guanine</text>
        <dbReference type="Rhea" id="RHEA:24104"/>
        <dbReference type="Rhea" id="RHEA-COMP:10341"/>
        <dbReference type="Rhea" id="RHEA-COMP:10342"/>
        <dbReference type="ChEBI" id="CHEBI:16235"/>
        <dbReference type="ChEBI" id="CHEBI:58703"/>
        <dbReference type="ChEBI" id="CHEBI:74269"/>
        <dbReference type="ChEBI" id="CHEBI:82833"/>
        <dbReference type="EC" id="2.4.2.29"/>
    </reaction>
</comment>
<dbReference type="InterPro" id="IPR004803">
    <property type="entry name" value="TGT"/>
</dbReference>
<evidence type="ECO:0000256" key="3">
    <source>
        <dbReference type="ARBA" id="ARBA00022679"/>
    </source>
</evidence>
<dbReference type="FunFam" id="3.20.20.105:FF:000001">
    <property type="entry name" value="Queuine tRNA-ribosyltransferase"/>
    <property type="match status" value="1"/>
</dbReference>
<feature type="binding site" evidence="7">
    <location>
        <position position="314"/>
    </location>
    <ligand>
        <name>Zn(2+)</name>
        <dbReference type="ChEBI" id="CHEBI:29105"/>
    </ligand>
</feature>